<dbReference type="InterPro" id="IPR036008">
    <property type="entry name" value="Aconitase_4Fe-4S_dom"/>
</dbReference>
<feature type="domain" description="Aconitase/3-isopropylmalate dehydratase large subunit alpha/beta/alpha" evidence="5">
    <location>
        <begin position="8"/>
        <end position="285"/>
    </location>
</feature>
<dbReference type="InterPro" id="IPR000573">
    <property type="entry name" value="AconitaseA/IPMdHydase_ssu_swvl"/>
</dbReference>
<evidence type="ECO:0000259" key="5">
    <source>
        <dbReference type="Pfam" id="PF00330"/>
    </source>
</evidence>
<accession>A0A6J4R3F7</accession>
<name>A0A6J4R3F7_9ACTN</name>
<dbReference type="InterPro" id="IPR006250">
    <property type="entry name" value="Aconitase_put"/>
</dbReference>
<sequence length="672" mass="72436">MADNMVTKILKEHMEDGSNVEPGEEVSLSIDQALLQDATGTMACLQFEQMGRDRVQVPLAVQYIDHNVIQLDHKNPDDHLFLQGAAAKYGMYYSKPGNGICHYLHVERFAKPGATMVGADSHTTSSGAVGSIAIGVGGLDVALVLGGQPFSTGFPTVIGVELTGELQDWVTPKDVILELLRRRGVAGATNSIFEFYGPGVATIPVTGRTTICNMSIETGATTAIFPSDDRTREWLEAQQRPDDFVELGADEGAEYDEYEHIALDELEPLIAQPHSPGNVVPVSEVAGTKVVQVCIGSSVNSGFEDLAVAAAVLRDKSVAKDLVMTVTPGSRQILNSIAESGVYADLVRAGARMLEPICGPCVGMGYAPPSDAVSVRTFNRNFPGRSGTQSDQVYLTSPTVAAATALYGVITDPRELGEYPDLPEAPMYPAVDDGQILAPAPEDEAGEVEIQRGPNIHEPPEADELPEEFTGTVVIVLPDDISTGDLTPDGVEVMAFRSNVPELAKFTLRRFDSEFPEKAQKMAPGIIVGGHNYGQGSSREHAALAPLQLGIRAVIAKSFARIHRRNLISQGILALLFKNEEDYDKFEEGQELTLPDIREHLENGDTEIPAQLDGTEITLLAQFSERERDMARAGGFRRQLRQQQEESAPKGGEFRHSDSADDQDSQQGGGIS</sequence>
<evidence type="ECO:0000256" key="3">
    <source>
        <dbReference type="ARBA" id="ARBA00023014"/>
    </source>
</evidence>
<dbReference type="SUPFAM" id="SSF53732">
    <property type="entry name" value="Aconitase iron-sulfur domain"/>
    <property type="match status" value="1"/>
</dbReference>
<dbReference type="PANTHER" id="PTHR43160:SF3">
    <property type="entry name" value="ACONITATE HYDRATASE, MITOCHONDRIAL"/>
    <property type="match status" value="1"/>
</dbReference>
<dbReference type="PANTHER" id="PTHR43160">
    <property type="entry name" value="ACONITATE HYDRATASE B"/>
    <property type="match status" value="1"/>
</dbReference>
<dbReference type="Pfam" id="PF00694">
    <property type="entry name" value="Aconitase_C"/>
    <property type="match status" value="1"/>
</dbReference>
<dbReference type="PRINTS" id="PR00415">
    <property type="entry name" value="ACONITASE"/>
</dbReference>
<dbReference type="EC" id="4.2.1.3" evidence="7"/>
<keyword evidence="2" id="KW-0408">Iron</keyword>
<dbReference type="GO" id="GO:0051539">
    <property type="term" value="F:4 iron, 4 sulfur cluster binding"/>
    <property type="evidence" value="ECO:0007669"/>
    <property type="project" value="TreeGrafter"/>
</dbReference>
<feature type="domain" description="Aconitase A/isopropylmalate dehydratase small subunit swivel" evidence="6">
    <location>
        <begin position="521"/>
        <end position="580"/>
    </location>
</feature>
<dbReference type="GO" id="GO:0003994">
    <property type="term" value="F:aconitate hydratase activity"/>
    <property type="evidence" value="ECO:0007669"/>
    <property type="project" value="UniProtKB-EC"/>
</dbReference>
<proteinExistence type="predicted"/>
<feature type="compositionally biased region" description="Basic and acidic residues" evidence="4">
    <location>
        <begin position="643"/>
        <end position="659"/>
    </location>
</feature>
<keyword evidence="3" id="KW-0411">Iron-sulfur</keyword>
<dbReference type="SUPFAM" id="SSF52016">
    <property type="entry name" value="LeuD/IlvD-like"/>
    <property type="match status" value="1"/>
</dbReference>
<evidence type="ECO:0000256" key="1">
    <source>
        <dbReference type="ARBA" id="ARBA00022723"/>
    </source>
</evidence>
<keyword evidence="1" id="KW-0479">Metal-binding</keyword>
<dbReference type="InterPro" id="IPR050926">
    <property type="entry name" value="Aconitase/IPM_isomerase"/>
</dbReference>
<dbReference type="InterPro" id="IPR001030">
    <property type="entry name" value="Acoase/IPM_deHydtase_lsu_aba"/>
</dbReference>
<dbReference type="InterPro" id="IPR015931">
    <property type="entry name" value="Acnase/IPM_dHydase_lsu_aba_1/3"/>
</dbReference>
<dbReference type="NCBIfam" id="TIGR01342">
    <property type="entry name" value="acon_putative"/>
    <property type="match status" value="1"/>
</dbReference>
<dbReference type="Gene3D" id="3.20.19.10">
    <property type="entry name" value="Aconitase, domain 4"/>
    <property type="match status" value="1"/>
</dbReference>
<dbReference type="Gene3D" id="3.30.499.10">
    <property type="entry name" value="Aconitase, domain 3"/>
    <property type="match status" value="2"/>
</dbReference>
<dbReference type="GO" id="GO:0005829">
    <property type="term" value="C:cytosol"/>
    <property type="evidence" value="ECO:0007669"/>
    <property type="project" value="TreeGrafter"/>
</dbReference>
<dbReference type="AlphaFoldDB" id="A0A6J4R3F7"/>
<organism evidence="7">
    <name type="scientific">uncultured Rubrobacteraceae bacterium</name>
    <dbReference type="NCBI Taxonomy" id="349277"/>
    <lineage>
        <taxon>Bacteria</taxon>
        <taxon>Bacillati</taxon>
        <taxon>Actinomycetota</taxon>
        <taxon>Rubrobacteria</taxon>
        <taxon>Rubrobacterales</taxon>
        <taxon>Rubrobacteraceae</taxon>
        <taxon>environmental samples</taxon>
    </lineage>
</organism>
<keyword evidence="7" id="KW-0456">Lyase</keyword>
<reference evidence="7" key="1">
    <citation type="submission" date="2020-02" db="EMBL/GenBank/DDBJ databases">
        <authorList>
            <person name="Meier V. D."/>
        </authorList>
    </citation>
    <scope>NUCLEOTIDE SEQUENCE</scope>
    <source>
        <strain evidence="7">AVDCRST_MAG28</strain>
    </source>
</reference>
<gene>
    <name evidence="7" type="ORF">AVDCRST_MAG28-3189</name>
</gene>
<evidence type="ECO:0000313" key="7">
    <source>
        <dbReference type="EMBL" id="CAA9460291.1"/>
    </source>
</evidence>
<dbReference type="GO" id="GO:0046872">
    <property type="term" value="F:metal ion binding"/>
    <property type="evidence" value="ECO:0007669"/>
    <property type="project" value="UniProtKB-KW"/>
</dbReference>
<dbReference type="InterPro" id="IPR015928">
    <property type="entry name" value="Aconitase/3IPM_dehydase_swvl"/>
</dbReference>
<protein>
    <submittedName>
        <fullName evidence="7">Aconitate hydratase</fullName>
        <ecNumber evidence="7">4.2.1.3</ecNumber>
    </submittedName>
</protein>
<dbReference type="GO" id="GO:0006099">
    <property type="term" value="P:tricarboxylic acid cycle"/>
    <property type="evidence" value="ECO:0007669"/>
    <property type="project" value="TreeGrafter"/>
</dbReference>
<dbReference type="Pfam" id="PF00330">
    <property type="entry name" value="Aconitase"/>
    <property type="match status" value="1"/>
</dbReference>
<evidence type="ECO:0000256" key="4">
    <source>
        <dbReference type="SAM" id="MobiDB-lite"/>
    </source>
</evidence>
<feature type="region of interest" description="Disordered" evidence="4">
    <location>
        <begin position="631"/>
        <end position="672"/>
    </location>
</feature>
<dbReference type="EMBL" id="CADCVE010000077">
    <property type="protein sequence ID" value="CAA9460291.1"/>
    <property type="molecule type" value="Genomic_DNA"/>
</dbReference>
<evidence type="ECO:0000259" key="6">
    <source>
        <dbReference type="Pfam" id="PF00694"/>
    </source>
</evidence>
<evidence type="ECO:0000256" key="2">
    <source>
        <dbReference type="ARBA" id="ARBA00023004"/>
    </source>
</evidence>
<dbReference type="NCBIfam" id="NF005558">
    <property type="entry name" value="PRK07229.1"/>
    <property type="match status" value="1"/>
</dbReference>